<dbReference type="RefSeq" id="WP_074223132.1">
    <property type="nucleotide sequence ID" value="NZ_FSRC01000001.1"/>
</dbReference>
<sequence>MKALSLIISVFCGLLMIQLDATELYRNENSNVSKKDFHLYLLMSQSNMARRGFVQSIDTINNGDQ</sequence>
<protein>
    <submittedName>
        <fullName evidence="1">Uncharacterized protein</fullName>
    </submittedName>
</protein>
<evidence type="ECO:0000313" key="2">
    <source>
        <dbReference type="Proteomes" id="UP000185221"/>
    </source>
</evidence>
<organism evidence="1 2">
    <name type="scientific">Algoriphagus halophilus</name>
    <dbReference type="NCBI Taxonomy" id="226505"/>
    <lineage>
        <taxon>Bacteria</taxon>
        <taxon>Pseudomonadati</taxon>
        <taxon>Bacteroidota</taxon>
        <taxon>Cytophagia</taxon>
        <taxon>Cytophagales</taxon>
        <taxon>Cyclobacteriaceae</taxon>
        <taxon>Algoriphagus</taxon>
    </lineage>
</organism>
<keyword evidence="2" id="KW-1185">Reference proteome</keyword>
<dbReference type="Proteomes" id="UP000185221">
    <property type="component" value="Unassembled WGS sequence"/>
</dbReference>
<dbReference type="EMBL" id="FSRC01000001">
    <property type="protein sequence ID" value="SIN66524.1"/>
    <property type="molecule type" value="Genomic_DNA"/>
</dbReference>
<dbReference type="AlphaFoldDB" id="A0A1N6D795"/>
<proteinExistence type="predicted"/>
<accession>A0A1N6D795</accession>
<name>A0A1N6D795_9BACT</name>
<gene>
    <name evidence="1" type="ORF">SAMN05444394_0362</name>
</gene>
<evidence type="ECO:0000313" key="1">
    <source>
        <dbReference type="EMBL" id="SIN66524.1"/>
    </source>
</evidence>
<reference evidence="2" key="1">
    <citation type="submission" date="2016-11" db="EMBL/GenBank/DDBJ databases">
        <authorList>
            <person name="Varghese N."/>
            <person name="Submissions S."/>
        </authorList>
    </citation>
    <scope>NUCLEOTIDE SEQUENCE [LARGE SCALE GENOMIC DNA]</scope>
    <source>
        <strain evidence="2">DSM 15292</strain>
    </source>
</reference>
<dbReference type="STRING" id="226505.SAMN05444394_0362"/>